<evidence type="ECO:0000256" key="2">
    <source>
        <dbReference type="ARBA" id="ARBA00019898"/>
    </source>
</evidence>
<evidence type="ECO:0000256" key="9">
    <source>
        <dbReference type="ARBA" id="ARBA00034078"/>
    </source>
</evidence>
<evidence type="ECO:0000256" key="3">
    <source>
        <dbReference type="ARBA" id="ARBA00022714"/>
    </source>
</evidence>
<proteinExistence type="inferred from homology"/>
<feature type="binding site" evidence="10">
    <location>
        <position position="92"/>
    </location>
    <ligand>
        <name>[2Fe-2S] cluster</name>
        <dbReference type="ChEBI" id="CHEBI:190135"/>
    </ligand>
</feature>
<dbReference type="CDD" id="cd03081">
    <property type="entry name" value="TRX_Fd_NuoE_FDH_gamma"/>
    <property type="match status" value="1"/>
</dbReference>
<dbReference type="Proteomes" id="UP000466024">
    <property type="component" value="Unassembled WGS sequence"/>
</dbReference>
<evidence type="ECO:0000256" key="6">
    <source>
        <dbReference type="ARBA" id="ARBA00023014"/>
    </source>
</evidence>
<dbReference type="Gene3D" id="3.40.30.10">
    <property type="entry name" value="Glutaredoxin"/>
    <property type="match status" value="1"/>
</dbReference>
<dbReference type="PROSITE" id="PS01099">
    <property type="entry name" value="COMPLEX1_24K"/>
    <property type="match status" value="1"/>
</dbReference>
<protein>
    <recommendedName>
        <fullName evidence="2">NADH-quinone oxidoreductase subunit E</fullName>
    </recommendedName>
    <alternativeName>
        <fullName evidence="7">NADH dehydrogenase I subunit E</fullName>
    </alternativeName>
    <alternativeName>
        <fullName evidence="8">NDH-1 subunit E</fullName>
    </alternativeName>
</protein>
<dbReference type="GO" id="GO:0051537">
    <property type="term" value="F:2 iron, 2 sulfur cluster binding"/>
    <property type="evidence" value="ECO:0007669"/>
    <property type="project" value="UniProtKB-KW"/>
</dbReference>
<dbReference type="PANTHER" id="PTHR43342">
    <property type="entry name" value="NADH-QUINONE OXIDOREDUCTASE, E SUBUNIT"/>
    <property type="match status" value="1"/>
</dbReference>
<sequence length="168" mass="18361">MSHASPQAADTWTSAQIQAVVDEHRSLPGAMLPTLHALQDRFGHIPEAAIPIIAEALRHTRAEVHGIISFYHHFRTQPPGRHVIQVCRAEACQAVGARALEAHAKSALRVDYHQTTADREFTLEPVYCLGNCACGPSLRVDDEVHGRMDAAGFDRLTAQLSATVVEVK</sequence>
<keyword evidence="4 10" id="KW-0479">Metal-binding</keyword>
<dbReference type="NCBIfam" id="NF004638">
    <property type="entry name" value="PRK05988.1"/>
    <property type="match status" value="1"/>
</dbReference>
<dbReference type="Gene3D" id="1.10.10.1590">
    <property type="entry name" value="NADH-quinone oxidoreductase subunit E"/>
    <property type="match status" value="1"/>
</dbReference>
<feature type="binding site" evidence="10">
    <location>
        <position position="87"/>
    </location>
    <ligand>
        <name>[2Fe-2S] cluster</name>
        <dbReference type="ChEBI" id="CHEBI:190135"/>
    </ligand>
</feature>
<keyword evidence="5 10" id="KW-0408">Iron</keyword>
<evidence type="ECO:0000256" key="7">
    <source>
        <dbReference type="ARBA" id="ARBA00031580"/>
    </source>
</evidence>
<reference evidence="11 12" key="1">
    <citation type="submission" date="2019-08" db="EMBL/GenBank/DDBJ databases">
        <title>Bioinformatics analysis of the strain L3 and L5.</title>
        <authorList>
            <person name="Li X."/>
        </authorList>
    </citation>
    <scope>NUCLEOTIDE SEQUENCE [LARGE SCALE GENOMIC DNA]</scope>
    <source>
        <strain evidence="11 12">L3</strain>
    </source>
</reference>
<dbReference type="Pfam" id="PF01257">
    <property type="entry name" value="2Fe-2S_thioredx"/>
    <property type="match status" value="1"/>
</dbReference>
<dbReference type="PIRSF" id="PIRSF000216">
    <property type="entry name" value="NADH_DH_24kDa"/>
    <property type="match status" value="1"/>
</dbReference>
<keyword evidence="12" id="KW-1185">Reference proteome</keyword>
<dbReference type="GO" id="GO:0046872">
    <property type="term" value="F:metal ion binding"/>
    <property type="evidence" value="ECO:0007669"/>
    <property type="project" value="UniProtKB-KW"/>
</dbReference>
<evidence type="ECO:0000256" key="8">
    <source>
        <dbReference type="ARBA" id="ARBA00032788"/>
    </source>
</evidence>
<keyword evidence="6 10" id="KW-0411">Iron-sulfur</keyword>
<dbReference type="InterPro" id="IPR036249">
    <property type="entry name" value="Thioredoxin-like_sf"/>
</dbReference>
<feature type="binding site" evidence="10">
    <location>
        <position position="128"/>
    </location>
    <ligand>
        <name>[2Fe-2S] cluster</name>
        <dbReference type="ChEBI" id="CHEBI:190135"/>
    </ligand>
</feature>
<evidence type="ECO:0000256" key="10">
    <source>
        <dbReference type="PIRSR" id="PIRSR000216-1"/>
    </source>
</evidence>
<feature type="binding site" evidence="10">
    <location>
        <position position="132"/>
    </location>
    <ligand>
        <name>[2Fe-2S] cluster</name>
        <dbReference type="ChEBI" id="CHEBI:190135"/>
    </ligand>
</feature>
<comment type="cofactor">
    <cofactor evidence="10">
        <name>[2Fe-2S] cluster</name>
        <dbReference type="ChEBI" id="CHEBI:190135"/>
    </cofactor>
    <text evidence="10">Binds 1 [2Fe-2S] cluster.</text>
</comment>
<accession>A0A640WEC0</accession>
<organism evidence="11 12">
    <name type="scientific">Salinicola corii</name>
    <dbReference type="NCBI Taxonomy" id="2606937"/>
    <lineage>
        <taxon>Bacteria</taxon>
        <taxon>Pseudomonadati</taxon>
        <taxon>Pseudomonadota</taxon>
        <taxon>Gammaproteobacteria</taxon>
        <taxon>Oceanospirillales</taxon>
        <taxon>Halomonadaceae</taxon>
        <taxon>Salinicola</taxon>
    </lineage>
</organism>
<dbReference type="InterPro" id="IPR041921">
    <property type="entry name" value="NuoE_N"/>
</dbReference>
<dbReference type="GO" id="GO:0016491">
    <property type="term" value="F:oxidoreductase activity"/>
    <property type="evidence" value="ECO:0007669"/>
    <property type="project" value="InterPro"/>
</dbReference>
<keyword evidence="3 10" id="KW-0001">2Fe-2S</keyword>
<evidence type="ECO:0000313" key="12">
    <source>
        <dbReference type="Proteomes" id="UP000466024"/>
    </source>
</evidence>
<dbReference type="InterPro" id="IPR028431">
    <property type="entry name" value="NADP_DH_HndA-like"/>
</dbReference>
<dbReference type="InterPro" id="IPR002023">
    <property type="entry name" value="NuoE-like"/>
</dbReference>
<dbReference type="EMBL" id="VTPX01000005">
    <property type="protein sequence ID" value="KAA0018334.1"/>
    <property type="molecule type" value="Genomic_DNA"/>
</dbReference>
<comment type="similarity">
    <text evidence="1">Belongs to the complex I 24 kDa subunit family.</text>
</comment>
<dbReference type="SUPFAM" id="SSF52833">
    <property type="entry name" value="Thioredoxin-like"/>
    <property type="match status" value="1"/>
</dbReference>
<dbReference type="AlphaFoldDB" id="A0A640WEC0"/>
<name>A0A640WEC0_9GAMM</name>
<comment type="caution">
    <text evidence="11">The sequence shown here is derived from an EMBL/GenBank/DDBJ whole genome shotgun (WGS) entry which is preliminary data.</text>
</comment>
<dbReference type="RefSeq" id="WP_149435535.1">
    <property type="nucleotide sequence ID" value="NZ_VTPX01000005.1"/>
</dbReference>
<evidence type="ECO:0000313" key="11">
    <source>
        <dbReference type="EMBL" id="KAA0018334.1"/>
    </source>
</evidence>
<evidence type="ECO:0000256" key="4">
    <source>
        <dbReference type="ARBA" id="ARBA00022723"/>
    </source>
</evidence>
<comment type="cofactor">
    <cofactor evidence="9">
        <name>[2Fe-2S] cluster</name>
        <dbReference type="ChEBI" id="CHEBI:190135"/>
    </cofactor>
</comment>
<dbReference type="PANTHER" id="PTHR43342:SF1">
    <property type="entry name" value="BIFURCATING [FEFE] HYDROGENASE GAMMA SUBUNIT"/>
    <property type="match status" value="1"/>
</dbReference>
<gene>
    <name evidence="11" type="ORF">F0A16_11540</name>
</gene>
<evidence type="ECO:0000256" key="5">
    <source>
        <dbReference type="ARBA" id="ARBA00023004"/>
    </source>
</evidence>
<evidence type="ECO:0000256" key="1">
    <source>
        <dbReference type="ARBA" id="ARBA00010643"/>
    </source>
</evidence>